<evidence type="ECO:0000313" key="11">
    <source>
        <dbReference type="Proteomes" id="UP000198286"/>
    </source>
</evidence>
<reference evidence="10 11" key="1">
    <citation type="journal article" date="2017" name="Lancet Infect. Dis.">
        <title>Global outbreak of severe Mycobacterium chimaera disease after cardiac surgery: a molecular epidemiological study.</title>
        <authorList>
            <person name="van Ingen J."/>
            <person name="Kohl T."/>
            <person name="Kranzer K."/>
            <person name="Hasse B."/>
            <person name="Keller P."/>
            <person name="Szafranska A."/>
            <person name="Hillemann D."/>
            <person name="Chand M."/>
            <person name="Schreiber P."/>
            <person name="Sommerstein R."/>
            <person name="Berger C."/>
            <person name="Genoni M."/>
            <person name="Ruegg C."/>
            <person name="Troillet N."/>
            <person name="Widmer A.F."/>
            <person name="Becker S.L."/>
            <person name="Herrmann M."/>
            <person name="Eckmanns T."/>
            <person name="Haller S."/>
            <person name="Hoeller C."/>
            <person name="Debast S.B."/>
            <person name="Wolfhagen M.J."/>
            <person name="Hopman J."/>
            <person name="Kluytmans J."/>
            <person name="Langelaar M."/>
            <person name="Notermans D.W."/>
            <person name="ten Oever J."/>
            <person name="van den Barselaar P."/>
            <person name="Vonk A.B.A."/>
            <person name="Vos M.C."/>
            <person name="Ahmed N."/>
            <person name="Brown T."/>
            <person name="Crook D."/>
            <person name="Lamagni T."/>
            <person name="Phin N."/>
            <person name="Smith E.G."/>
            <person name="Zambon M."/>
            <person name="Serr A."/>
            <person name="Goetting T."/>
            <person name="Ebner W."/>
            <person name="Thuermer A."/>
            <person name="Utpatel C."/>
            <person name="Sproer C."/>
            <person name="Bunk B."/>
            <person name="Nubel U."/>
            <person name="Bloemberg G."/>
            <person name="Bottger E."/>
            <person name="Niemann S."/>
            <person name="Wagner D."/>
            <person name="Sax H."/>
        </authorList>
    </citation>
    <scope>NUCLEOTIDE SEQUENCE [LARGE SCALE GENOMIC DNA]</scope>
    <source>
        <strain evidence="10 11">ZUERICH-2</strain>
        <plasmid evidence="10 11">unnamed 1</plasmid>
    </source>
</reference>
<gene>
    <name evidence="8" type="primary">vapC</name>
    <name evidence="10" type="ORF">MYCOZU2_05807</name>
</gene>
<evidence type="ECO:0000256" key="1">
    <source>
        <dbReference type="ARBA" id="ARBA00001946"/>
    </source>
</evidence>
<dbReference type="GO" id="GO:0004540">
    <property type="term" value="F:RNA nuclease activity"/>
    <property type="evidence" value="ECO:0007669"/>
    <property type="project" value="InterPro"/>
</dbReference>
<feature type="domain" description="PIN" evidence="9">
    <location>
        <begin position="4"/>
        <end position="128"/>
    </location>
</feature>
<evidence type="ECO:0000259" key="9">
    <source>
        <dbReference type="Pfam" id="PF01850"/>
    </source>
</evidence>
<dbReference type="AlphaFoldDB" id="A0A7U5RY68"/>
<accession>A0A7U5RY68</accession>
<feature type="binding site" evidence="8">
    <location>
        <position position="103"/>
    </location>
    <ligand>
        <name>Mg(2+)</name>
        <dbReference type="ChEBI" id="CHEBI:18420"/>
    </ligand>
</feature>
<dbReference type="InterPro" id="IPR022907">
    <property type="entry name" value="VapC_family"/>
</dbReference>
<sequence length="141" mass="15335">MSAVIIDSSALIALIQGEAPYTEQIAAALAGDRSPVMSTANAAECLIVLTSRHGATARTVFDRLRSEINLEFQPFTLEHAWIAHRAYLQYGKGRHPAALNYGDTMAYATAKLAQEPLIAIGNDFAQTDLEFDGVIGYWPTH</sequence>
<evidence type="ECO:0000256" key="5">
    <source>
        <dbReference type="ARBA" id="ARBA00022801"/>
    </source>
</evidence>
<comment type="function">
    <text evidence="8">Toxic component of a toxin-antitoxin (TA) system. An RNase.</text>
</comment>
<dbReference type="InterPro" id="IPR029060">
    <property type="entry name" value="PIN-like_dom_sf"/>
</dbReference>
<evidence type="ECO:0000256" key="6">
    <source>
        <dbReference type="ARBA" id="ARBA00022842"/>
    </source>
</evidence>
<name>A0A7U5RY68_MYCIT</name>
<keyword evidence="5 8" id="KW-0378">Hydrolase</keyword>
<dbReference type="Gene3D" id="3.40.50.1010">
    <property type="entry name" value="5'-nuclease"/>
    <property type="match status" value="1"/>
</dbReference>
<dbReference type="EC" id="3.1.-.-" evidence="8"/>
<dbReference type="EMBL" id="CP015268">
    <property type="protein sequence ID" value="ASL18152.1"/>
    <property type="molecule type" value="Genomic_DNA"/>
</dbReference>
<keyword evidence="6 8" id="KW-0460">Magnesium</keyword>
<dbReference type="PANTHER" id="PTHR33653">
    <property type="entry name" value="RIBONUCLEASE VAPC2"/>
    <property type="match status" value="1"/>
</dbReference>
<organism evidence="10 11">
    <name type="scientific">Mycobacterium intracellulare subsp. chimaera</name>
    <dbReference type="NCBI Taxonomy" id="222805"/>
    <lineage>
        <taxon>Bacteria</taxon>
        <taxon>Bacillati</taxon>
        <taxon>Actinomycetota</taxon>
        <taxon>Actinomycetes</taxon>
        <taxon>Mycobacteriales</taxon>
        <taxon>Mycobacteriaceae</taxon>
        <taxon>Mycobacterium</taxon>
        <taxon>Mycobacterium avium complex (MAC)</taxon>
    </lineage>
</organism>
<evidence type="ECO:0000256" key="8">
    <source>
        <dbReference type="HAMAP-Rule" id="MF_00265"/>
    </source>
</evidence>
<keyword evidence="3 8" id="KW-0540">Nuclease</keyword>
<dbReference type="InterPro" id="IPR002716">
    <property type="entry name" value="PIN_dom"/>
</dbReference>
<comment type="cofactor">
    <cofactor evidence="1 8">
        <name>Mg(2+)</name>
        <dbReference type="ChEBI" id="CHEBI:18420"/>
    </cofactor>
</comment>
<keyword evidence="4 8" id="KW-0479">Metal-binding</keyword>
<feature type="binding site" evidence="8">
    <location>
        <position position="7"/>
    </location>
    <ligand>
        <name>Mg(2+)</name>
        <dbReference type="ChEBI" id="CHEBI:18420"/>
    </ligand>
</feature>
<evidence type="ECO:0000256" key="2">
    <source>
        <dbReference type="ARBA" id="ARBA00022649"/>
    </source>
</evidence>
<protein>
    <recommendedName>
        <fullName evidence="8">Ribonuclease VapC</fullName>
        <shortName evidence="8">RNase VapC</shortName>
        <ecNumber evidence="8">3.1.-.-</ecNumber>
    </recommendedName>
    <alternativeName>
        <fullName evidence="8">Toxin VapC</fullName>
    </alternativeName>
</protein>
<dbReference type="GO" id="GO:0016787">
    <property type="term" value="F:hydrolase activity"/>
    <property type="evidence" value="ECO:0007669"/>
    <property type="project" value="UniProtKB-KW"/>
</dbReference>
<dbReference type="Pfam" id="PF01850">
    <property type="entry name" value="PIN"/>
    <property type="match status" value="1"/>
</dbReference>
<proteinExistence type="inferred from homology"/>
<evidence type="ECO:0000256" key="4">
    <source>
        <dbReference type="ARBA" id="ARBA00022723"/>
    </source>
</evidence>
<dbReference type="InterPro" id="IPR050556">
    <property type="entry name" value="Type_II_TA_system_RNase"/>
</dbReference>
<dbReference type="HAMAP" id="MF_00265">
    <property type="entry name" value="VapC_Nob1"/>
    <property type="match status" value="1"/>
</dbReference>
<evidence type="ECO:0000256" key="3">
    <source>
        <dbReference type="ARBA" id="ARBA00022722"/>
    </source>
</evidence>
<dbReference type="GO" id="GO:0090729">
    <property type="term" value="F:toxin activity"/>
    <property type="evidence" value="ECO:0007669"/>
    <property type="project" value="UniProtKB-KW"/>
</dbReference>
<comment type="similarity">
    <text evidence="7 8">Belongs to the PINc/VapC protein family.</text>
</comment>
<evidence type="ECO:0000313" key="10">
    <source>
        <dbReference type="EMBL" id="ASL18152.1"/>
    </source>
</evidence>
<evidence type="ECO:0000256" key="7">
    <source>
        <dbReference type="ARBA" id="ARBA00038093"/>
    </source>
</evidence>
<dbReference type="Proteomes" id="UP000198286">
    <property type="component" value="Plasmid unnamed 1"/>
</dbReference>
<dbReference type="PANTHER" id="PTHR33653:SF1">
    <property type="entry name" value="RIBONUCLEASE VAPC2"/>
    <property type="match status" value="1"/>
</dbReference>
<dbReference type="GO" id="GO:0000287">
    <property type="term" value="F:magnesium ion binding"/>
    <property type="evidence" value="ECO:0007669"/>
    <property type="project" value="UniProtKB-UniRule"/>
</dbReference>
<geneLocation type="plasmid" evidence="10 11">
    <name>unnamed 1</name>
</geneLocation>
<keyword evidence="2 8" id="KW-1277">Toxin-antitoxin system</keyword>
<dbReference type="CDD" id="cd09871">
    <property type="entry name" value="PIN_MtVapC28-VapC30-like"/>
    <property type="match status" value="1"/>
</dbReference>
<keyword evidence="8" id="KW-0800">Toxin</keyword>
<dbReference type="SUPFAM" id="SSF88723">
    <property type="entry name" value="PIN domain-like"/>
    <property type="match status" value="1"/>
</dbReference>
<keyword evidence="10" id="KW-0614">Plasmid</keyword>